<feature type="transmembrane region" description="Helical" evidence="1">
    <location>
        <begin position="171"/>
        <end position="190"/>
    </location>
</feature>
<dbReference type="AlphaFoldDB" id="A0A8J3F8K4"/>
<comment type="caution">
    <text evidence="2">The sequence shown here is derived from an EMBL/GenBank/DDBJ whole genome shotgun (WGS) entry which is preliminary data.</text>
</comment>
<reference evidence="2" key="1">
    <citation type="journal article" date="2014" name="Int. J. Syst. Evol. Microbiol.">
        <title>Complete genome sequence of Corynebacterium casei LMG S-19264T (=DSM 44701T), isolated from a smear-ripened cheese.</title>
        <authorList>
            <consortium name="US DOE Joint Genome Institute (JGI-PGF)"/>
            <person name="Walter F."/>
            <person name="Albersmeier A."/>
            <person name="Kalinowski J."/>
            <person name="Ruckert C."/>
        </authorList>
    </citation>
    <scope>NUCLEOTIDE SEQUENCE</scope>
    <source>
        <strain evidence="2">JCM 3090</strain>
    </source>
</reference>
<sequence>MAGGLAPRIYGGAVALMTRTAAVRVLRWAAVVVIAVEVLLVATGVLDLGDAVVIAVGLEVLCALLALALAVAARAVYRRLRRDGESRSEALLQAAGTVLPRPVVSLLRHEVGGVLSIGMLLRGRKDVPAGAAVIRYGGAHKAFLIVMMVLAPVEILLAELFIPWAWLRLTLLVLAVYGVVWLFGLYAGIVTRPHYVDGHRLVVRMGHLASASVDLRCVRSVRRESASGYKGLVSVRDGVVAVPGMNGTGLTAVLTPDAVVRVQGRGAVTAGQLRFDADDLSGAQRSIHDSLATRSS</sequence>
<dbReference type="EMBL" id="BMQB01000003">
    <property type="protein sequence ID" value="GGJ89738.1"/>
    <property type="molecule type" value="Genomic_DNA"/>
</dbReference>
<keyword evidence="1" id="KW-0472">Membrane</keyword>
<proteinExistence type="predicted"/>
<feature type="transmembrane region" description="Helical" evidence="1">
    <location>
        <begin position="142"/>
        <end position="165"/>
    </location>
</feature>
<evidence type="ECO:0000313" key="2">
    <source>
        <dbReference type="EMBL" id="GGJ89738.1"/>
    </source>
</evidence>
<gene>
    <name evidence="2" type="ORF">GCM10010123_19430</name>
</gene>
<keyword evidence="1" id="KW-0812">Transmembrane</keyword>
<evidence type="ECO:0000256" key="1">
    <source>
        <dbReference type="SAM" id="Phobius"/>
    </source>
</evidence>
<keyword evidence="1" id="KW-1133">Transmembrane helix</keyword>
<evidence type="ECO:0000313" key="3">
    <source>
        <dbReference type="Proteomes" id="UP000649739"/>
    </source>
</evidence>
<feature type="transmembrane region" description="Helical" evidence="1">
    <location>
        <begin position="25"/>
        <end position="46"/>
    </location>
</feature>
<dbReference type="Proteomes" id="UP000649739">
    <property type="component" value="Unassembled WGS sequence"/>
</dbReference>
<organism evidence="2 3">
    <name type="scientific">Pilimelia anulata</name>
    <dbReference type="NCBI Taxonomy" id="53371"/>
    <lineage>
        <taxon>Bacteria</taxon>
        <taxon>Bacillati</taxon>
        <taxon>Actinomycetota</taxon>
        <taxon>Actinomycetes</taxon>
        <taxon>Micromonosporales</taxon>
        <taxon>Micromonosporaceae</taxon>
        <taxon>Pilimelia</taxon>
    </lineage>
</organism>
<reference evidence="2" key="2">
    <citation type="submission" date="2020-09" db="EMBL/GenBank/DDBJ databases">
        <authorList>
            <person name="Sun Q."/>
            <person name="Ohkuma M."/>
        </authorList>
    </citation>
    <scope>NUCLEOTIDE SEQUENCE</scope>
    <source>
        <strain evidence="2">JCM 3090</strain>
    </source>
</reference>
<protein>
    <submittedName>
        <fullName evidence="2">Uncharacterized protein</fullName>
    </submittedName>
</protein>
<accession>A0A8J3F8K4</accession>
<feature type="transmembrane region" description="Helical" evidence="1">
    <location>
        <begin position="52"/>
        <end position="77"/>
    </location>
</feature>
<name>A0A8J3F8K4_9ACTN</name>
<keyword evidence="3" id="KW-1185">Reference proteome</keyword>